<protein>
    <submittedName>
        <fullName evidence="1">Uncharacterized protein</fullName>
    </submittedName>
</protein>
<feature type="non-terminal residue" evidence="1">
    <location>
        <position position="169"/>
    </location>
</feature>
<accession>A0A1A6HDA7</accession>
<keyword evidence="2" id="KW-1185">Reference proteome</keyword>
<dbReference type="Proteomes" id="UP000092124">
    <property type="component" value="Unassembled WGS sequence"/>
</dbReference>
<name>A0A1A6HDA7_NEOLE</name>
<gene>
    <name evidence="1" type="ORF">A6R68_17926</name>
</gene>
<sequence length="169" mass="18750">MVVAPKISSADLAGVALAQAEDEWPRKCRRFEIDQEPKSSRHCTGVIGYPLLRKETQADPSMAGLKISTGGWEDYDVTEWAGSQHVGIFWIPTGFCTTAQLALGYQVPVGRGPPPRPLLLTCRVFLSWIFQPDVQWELLCSYSLQPQGHCDSQARQDSALGRSQMETVE</sequence>
<evidence type="ECO:0000313" key="2">
    <source>
        <dbReference type="Proteomes" id="UP000092124"/>
    </source>
</evidence>
<evidence type="ECO:0000313" key="1">
    <source>
        <dbReference type="EMBL" id="OBS75622.1"/>
    </source>
</evidence>
<reference evidence="1 2" key="1">
    <citation type="submission" date="2016-06" db="EMBL/GenBank/DDBJ databases">
        <title>The Draft Genome Sequence and Annotation of the Desert Woodrat Neotoma lepida.</title>
        <authorList>
            <person name="Campbell M."/>
            <person name="Oakeson K.F."/>
            <person name="Yandell M."/>
            <person name="Halpert J.R."/>
            <person name="Dearing D."/>
        </authorList>
    </citation>
    <scope>NUCLEOTIDE SEQUENCE [LARGE SCALE GENOMIC DNA]</scope>
    <source>
        <strain evidence="1">417</strain>
        <tissue evidence="1">Liver</tissue>
    </source>
</reference>
<dbReference type="AlphaFoldDB" id="A0A1A6HDA7"/>
<proteinExistence type="predicted"/>
<dbReference type="EMBL" id="LZPO01036086">
    <property type="protein sequence ID" value="OBS75622.1"/>
    <property type="molecule type" value="Genomic_DNA"/>
</dbReference>
<comment type="caution">
    <text evidence="1">The sequence shown here is derived from an EMBL/GenBank/DDBJ whole genome shotgun (WGS) entry which is preliminary data.</text>
</comment>
<organism evidence="1 2">
    <name type="scientific">Neotoma lepida</name>
    <name type="common">Desert woodrat</name>
    <dbReference type="NCBI Taxonomy" id="56216"/>
    <lineage>
        <taxon>Eukaryota</taxon>
        <taxon>Metazoa</taxon>
        <taxon>Chordata</taxon>
        <taxon>Craniata</taxon>
        <taxon>Vertebrata</taxon>
        <taxon>Euteleostomi</taxon>
        <taxon>Mammalia</taxon>
        <taxon>Eutheria</taxon>
        <taxon>Euarchontoglires</taxon>
        <taxon>Glires</taxon>
        <taxon>Rodentia</taxon>
        <taxon>Myomorpha</taxon>
        <taxon>Muroidea</taxon>
        <taxon>Cricetidae</taxon>
        <taxon>Neotominae</taxon>
        <taxon>Neotoma</taxon>
    </lineage>
</organism>